<feature type="region of interest" description="Disordered" evidence="1">
    <location>
        <begin position="22"/>
        <end position="80"/>
    </location>
</feature>
<organism evidence="2">
    <name type="scientific">Oryza sativa subsp. japonica</name>
    <name type="common">Rice</name>
    <dbReference type="NCBI Taxonomy" id="39947"/>
    <lineage>
        <taxon>Eukaryota</taxon>
        <taxon>Viridiplantae</taxon>
        <taxon>Streptophyta</taxon>
        <taxon>Embryophyta</taxon>
        <taxon>Tracheophyta</taxon>
        <taxon>Spermatophyta</taxon>
        <taxon>Magnoliopsida</taxon>
        <taxon>Liliopsida</taxon>
        <taxon>Poales</taxon>
        <taxon>Poaceae</taxon>
        <taxon>BOP clade</taxon>
        <taxon>Oryzoideae</taxon>
        <taxon>Oryzeae</taxon>
        <taxon>Oryzinae</taxon>
        <taxon>Oryza</taxon>
        <taxon>Oryza sativa</taxon>
    </lineage>
</organism>
<evidence type="ECO:0000256" key="1">
    <source>
        <dbReference type="SAM" id="MobiDB-lite"/>
    </source>
</evidence>
<accession>Q7G1M6</accession>
<name>Q7G1M6_ORYSJ</name>
<feature type="compositionally biased region" description="Basic and acidic residues" evidence="1">
    <location>
        <begin position="37"/>
        <end position="50"/>
    </location>
</feature>
<dbReference type="PANTHER" id="PTHR31656">
    <property type="entry name" value="ROOT CAP DOMAIN-CONTAINING PROTEIN"/>
    <property type="match status" value="1"/>
</dbReference>
<reference evidence="2" key="2">
    <citation type="submission" date="2003-05" db="EMBL/GenBank/DDBJ databases">
        <authorList>
            <person name="Buell C.R."/>
            <person name="Wing R.A."/>
            <person name="McCombie W.R."/>
            <person name="Messing J."/>
            <person name="Yuan Q."/>
            <person name="Ouyang S."/>
        </authorList>
    </citation>
    <scope>NUCLEOTIDE SEQUENCE</scope>
</reference>
<evidence type="ECO:0000313" key="2">
    <source>
        <dbReference type="EMBL" id="AAP55109.2"/>
    </source>
</evidence>
<protein>
    <submittedName>
        <fullName evidence="2">Transposon protein, putative, unclassified, expressed</fullName>
    </submittedName>
</protein>
<dbReference type="AlphaFoldDB" id="Q7G1M6"/>
<sequence length="280" mass="30436">MVPVTAPTNVTPPIDLVSTACLKKKEVQTKSSKRKRNWLDKMHKSTEKGSKKGGKKKEKGSKEQGTIKKGGKKKEKEATVQDSAAVQNIYPNTSLPMEELSEPYMAINTFSQILTTSFSDMSTPIPAIVQTSSSLIGITAVATLQRVLSILRHATIVALPDEAMLLQQKLYRGVRGSRSGASGWRRSGCRRTGPTACGCGAQGRVPHRGQRGAHHEGGVAPSRVHNYGVTDDDCLVHLDLGFKFEALTDDVHGVLGQTSLHLSTLLISFDDDYPFTLMSY</sequence>
<reference evidence="2" key="1">
    <citation type="journal article" date="2003" name="Science">
        <title>In-depth view of structure, activity, and evolution of rice chromosome 10.</title>
        <authorList>
            <consortium name="Rice Chromosome 10 Sequencing Consortium"/>
        </authorList>
    </citation>
    <scope>NUCLEOTIDE SEQUENCE [LARGE SCALE GENOMIC DNA]</scope>
</reference>
<gene>
    <name evidence="2" type="ordered locus">LOC_Os10g42150</name>
</gene>
<proteinExistence type="predicted"/>
<reference evidence="2" key="3">
    <citation type="submission" date="2006-07" db="EMBL/GenBank/DDBJ databases">
        <authorList>
            <person name="Buell R."/>
        </authorList>
    </citation>
    <scope>NUCLEOTIDE SEQUENCE</scope>
</reference>
<dbReference type="EMBL" id="DP000086">
    <property type="protein sequence ID" value="AAP55109.2"/>
    <property type="molecule type" value="Genomic_DNA"/>
</dbReference>